<dbReference type="Gene3D" id="1.10.460.10">
    <property type="entry name" value="Topoisomerase I, domain 2"/>
    <property type="match status" value="1"/>
</dbReference>
<dbReference type="InterPro" id="IPR013825">
    <property type="entry name" value="Topo_IA_cen_sub2"/>
</dbReference>
<evidence type="ECO:0000256" key="3">
    <source>
        <dbReference type="ARBA" id="ARBA00023235"/>
    </source>
</evidence>
<dbReference type="Gene3D" id="1.10.290.10">
    <property type="entry name" value="Topoisomerase I, domain 4"/>
    <property type="match status" value="1"/>
</dbReference>
<proteinExistence type="predicted"/>
<dbReference type="Proteomes" id="UP001499994">
    <property type="component" value="Unassembled WGS sequence"/>
</dbReference>
<dbReference type="PROSITE" id="PS00396">
    <property type="entry name" value="TOPO_IA_1"/>
    <property type="match status" value="1"/>
</dbReference>
<gene>
    <name evidence="5" type="ORF">GCM10022405_28370</name>
</gene>
<keyword evidence="3" id="KW-0413">Isomerase</keyword>
<dbReference type="EMBL" id="BAABDG010000007">
    <property type="protein sequence ID" value="GAA3901558.1"/>
    <property type="molecule type" value="Genomic_DNA"/>
</dbReference>
<dbReference type="Pfam" id="PF01131">
    <property type="entry name" value="Topoisom_bac"/>
    <property type="match status" value="1"/>
</dbReference>
<dbReference type="InterPro" id="IPR013826">
    <property type="entry name" value="Topo_IA_cen_sub3"/>
</dbReference>
<dbReference type="InterPro" id="IPR003602">
    <property type="entry name" value="Topo_IA_DNA-bd_dom"/>
</dbReference>
<comment type="caution">
    <text evidence="5">The sequence shown here is derived from an EMBL/GenBank/DDBJ whole genome shotgun (WGS) entry which is preliminary data.</text>
</comment>
<dbReference type="RefSeq" id="WP_346081853.1">
    <property type="nucleotide sequence ID" value="NZ_BAABDG010000007.1"/>
</dbReference>
<evidence type="ECO:0000256" key="1">
    <source>
        <dbReference type="ARBA" id="ARBA00023029"/>
    </source>
</evidence>
<organism evidence="5 6">
    <name type="scientific">Gibbsiella dentisursi</name>
    <dbReference type="NCBI Taxonomy" id="796890"/>
    <lineage>
        <taxon>Bacteria</taxon>
        <taxon>Pseudomonadati</taxon>
        <taxon>Pseudomonadota</taxon>
        <taxon>Gammaproteobacteria</taxon>
        <taxon>Enterobacterales</taxon>
        <taxon>Yersiniaceae</taxon>
        <taxon>Gibbsiella</taxon>
    </lineage>
</organism>
<dbReference type="SMART" id="SM00437">
    <property type="entry name" value="TOP1Ac"/>
    <property type="match status" value="1"/>
</dbReference>
<dbReference type="PRINTS" id="PR00417">
    <property type="entry name" value="PRTPISMRASEI"/>
</dbReference>
<keyword evidence="1" id="KW-0799">Topoisomerase</keyword>
<name>A0ABP7LGQ1_9GAMM</name>
<sequence>MAQDFGSGSVRLSAQNTSFTAQWQTTENLCDEEGRCINEAALRLAAQRIQQTGQATVIQIETKRVKESAPLLFDLGTLQQVCSKKWGIGAQQVLDIAQALYETHKATSYPRTDCGYLPLSMMAEVPLVINALLTSDPTLKPLLAHCNLQQQSRAWDDKKITAHHGMIPTMQTTDISKMSDDEREVYDLIRRHYLAQFLPQHEVDKTQVVLRCAEHSLLASCKVVVATGWRMLFSRDDEDKDIQSLPVLAKNAICTVAGTEINALKTKPPEHYTEGTLIAAMKNAARFVTDERLKQRLKESTGLGTEATRAGIIETLLKRGYIEK</sequence>
<keyword evidence="2" id="KW-0238">DNA-binding</keyword>
<keyword evidence="6" id="KW-1185">Reference proteome</keyword>
<evidence type="ECO:0000313" key="6">
    <source>
        <dbReference type="Proteomes" id="UP001499994"/>
    </source>
</evidence>
<reference evidence="6" key="1">
    <citation type="journal article" date="2019" name="Int. J. Syst. Evol. Microbiol.">
        <title>The Global Catalogue of Microorganisms (GCM) 10K type strain sequencing project: providing services to taxonomists for standard genome sequencing and annotation.</title>
        <authorList>
            <consortium name="The Broad Institute Genomics Platform"/>
            <consortium name="The Broad Institute Genome Sequencing Center for Infectious Disease"/>
            <person name="Wu L."/>
            <person name="Ma J."/>
        </authorList>
    </citation>
    <scope>NUCLEOTIDE SEQUENCE [LARGE SCALE GENOMIC DNA]</scope>
    <source>
        <strain evidence="6">JCM 17201</strain>
    </source>
</reference>
<protein>
    <recommendedName>
        <fullName evidence="4">Topo IA-type catalytic domain-containing protein</fullName>
    </recommendedName>
</protein>
<dbReference type="InterPro" id="IPR013824">
    <property type="entry name" value="Topo_IA_cen_sub1"/>
</dbReference>
<evidence type="ECO:0000313" key="5">
    <source>
        <dbReference type="EMBL" id="GAA3901558.1"/>
    </source>
</evidence>
<dbReference type="InterPro" id="IPR023405">
    <property type="entry name" value="Topo_IA_core_domain"/>
</dbReference>
<dbReference type="Gene3D" id="2.70.20.10">
    <property type="entry name" value="Topoisomerase I, domain 3"/>
    <property type="match status" value="1"/>
</dbReference>
<dbReference type="SUPFAM" id="SSF56712">
    <property type="entry name" value="Prokaryotic type I DNA topoisomerase"/>
    <property type="match status" value="1"/>
</dbReference>
<dbReference type="PROSITE" id="PS52039">
    <property type="entry name" value="TOPO_IA_2"/>
    <property type="match status" value="1"/>
</dbReference>
<accession>A0ABP7LGQ1</accession>
<dbReference type="PANTHER" id="PTHR11390:SF21">
    <property type="entry name" value="DNA TOPOISOMERASE 3-ALPHA"/>
    <property type="match status" value="1"/>
</dbReference>
<dbReference type="InterPro" id="IPR000380">
    <property type="entry name" value="Topo_IA"/>
</dbReference>
<dbReference type="InterPro" id="IPR023406">
    <property type="entry name" value="Topo_IA_AS"/>
</dbReference>
<evidence type="ECO:0000259" key="4">
    <source>
        <dbReference type="PROSITE" id="PS52039"/>
    </source>
</evidence>
<dbReference type="PANTHER" id="PTHR11390">
    <property type="entry name" value="PROKARYOTIC DNA TOPOISOMERASE"/>
    <property type="match status" value="1"/>
</dbReference>
<dbReference type="InterPro" id="IPR013497">
    <property type="entry name" value="Topo_IA_cen"/>
</dbReference>
<evidence type="ECO:0000256" key="2">
    <source>
        <dbReference type="ARBA" id="ARBA00023125"/>
    </source>
</evidence>
<feature type="domain" description="Topo IA-type catalytic" evidence="4">
    <location>
        <begin position="1"/>
        <end position="324"/>
    </location>
</feature>